<evidence type="ECO:0000313" key="3">
    <source>
        <dbReference type="EMBL" id="GGA75017.1"/>
    </source>
</evidence>
<dbReference type="SUPFAM" id="SSF56801">
    <property type="entry name" value="Acetyl-CoA synthetase-like"/>
    <property type="match status" value="1"/>
</dbReference>
<gene>
    <name evidence="3" type="ORF">GCM10011385_31310</name>
</gene>
<dbReference type="InterPro" id="IPR042099">
    <property type="entry name" value="ANL_N_sf"/>
</dbReference>
<dbReference type="PANTHER" id="PTHR43845">
    <property type="entry name" value="BLR5969 PROTEIN"/>
    <property type="match status" value="1"/>
</dbReference>
<accession>A0A916RX41</accession>
<reference evidence="3" key="1">
    <citation type="journal article" date="2014" name="Int. J. Syst. Evol. Microbiol.">
        <title>Complete genome sequence of Corynebacterium casei LMG S-19264T (=DSM 44701T), isolated from a smear-ripened cheese.</title>
        <authorList>
            <consortium name="US DOE Joint Genome Institute (JGI-PGF)"/>
            <person name="Walter F."/>
            <person name="Albersmeier A."/>
            <person name="Kalinowski J."/>
            <person name="Ruckert C."/>
        </authorList>
    </citation>
    <scope>NUCLEOTIDE SEQUENCE</scope>
    <source>
        <strain evidence="3">CGMCC 1.15320</strain>
    </source>
</reference>
<sequence length="478" mass="53720">MQMDVSDTIVPYYWQSVNWQQLMDDYPPEPLYRQKNGRLGDEEIRALQNSRFLARVAEGWNVPFYVNRWRAVGLEPGDIRSLDDITKIPSFTSDDLKDAIAEHPPFGSHQPMTKEDFARTPWKIHTSGGTTGFPRMTLFDPRALEVQGIQAARAMWAQGSRPGDTVQITYTMGLTNAAYCATYACHHWLGAIPLNTGSGLITPSEKQLEYALKVGTRAWFGRGEYFARLADVAQEIGFDLRSLKTGRLHAFLGTDTNNVLRKALEDAWGCPVYDNYGTHEVGHIAYECEAQDGRHVAEDTAYVEVQDVETGKPLGFGETGNMVITSLYRTAPLMIRYDLRDLMKIYPRQQCSCGLCSTKLSSFLGRSDEMVKLRGTNVYPMACQPAVREDPRLTGEFICVAFTEGEGLSARTEMAVRVERRSPEIDKAAIVADLQARLHKDLSVKVKVEVFEKEELAPLIQIGSTGKTRRLLDLRTMK</sequence>
<dbReference type="EMBL" id="BMIF01000010">
    <property type="protein sequence ID" value="GGA75017.1"/>
    <property type="molecule type" value="Genomic_DNA"/>
</dbReference>
<dbReference type="Pfam" id="PF14535">
    <property type="entry name" value="AMP-binding_C_2"/>
    <property type="match status" value="1"/>
</dbReference>
<dbReference type="InterPro" id="IPR028154">
    <property type="entry name" value="AMP-dep_Lig_C"/>
</dbReference>
<dbReference type="Gene3D" id="3.40.50.12780">
    <property type="entry name" value="N-terminal domain of ligase-like"/>
    <property type="match status" value="1"/>
</dbReference>
<protein>
    <submittedName>
        <fullName evidence="3">Phenylacetate--CoA ligase</fullName>
    </submittedName>
</protein>
<dbReference type="Pfam" id="PF00501">
    <property type="entry name" value="AMP-binding"/>
    <property type="match status" value="1"/>
</dbReference>
<feature type="domain" description="AMP-dependent synthetase/ligase" evidence="1">
    <location>
        <begin position="118"/>
        <end position="325"/>
    </location>
</feature>
<dbReference type="AlphaFoldDB" id="A0A916RX41"/>
<evidence type="ECO:0000259" key="2">
    <source>
        <dbReference type="Pfam" id="PF14535"/>
    </source>
</evidence>
<organism evidence="3 4">
    <name type="scientific">Nitratireductor aestuarii</name>
    <dbReference type="NCBI Taxonomy" id="1735103"/>
    <lineage>
        <taxon>Bacteria</taxon>
        <taxon>Pseudomonadati</taxon>
        <taxon>Pseudomonadota</taxon>
        <taxon>Alphaproteobacteria</taxon>
        <taxon>Hyphomicrobiales</taxon>
        <taxon>Phyllobacteriaceae</taxon>
        <taxon>Nitratireductor</taxon>
    </lineage>
</organism>
<comment type="caution">
    <text evidence="3">The sequence shown here is derived from an EMBL/GenBank/DDBJ whole genome shotgun (WGS) entry which is preliminary data.</text>
</comment>
<feature type="domain" description="AMP-dependent ligase C-terminal" evidence="2">
    <location>
        <begin position="375"/>
        <end position="475"/>
    </location>
</feature>
<reference evidence="3" key="2">
    <citation type="submission" date="2020-09" db="EMBL/GenBank/DDBJ databases">
        <authorList>
            <person name="Sun Q."/>
            <person name="Zhou Y."/>
        </authorList>
    </citation>
    <scope>NUCLEOTIDE SEQUENCE</scope>
    <source>
        <strain evidence="3">CGMCC 1.15320</strain>
    </source>
</reference>
<dbReference type="InterPro" id="IPR000873">
    <property type="entry name" value="AMP-dep_synth/lig_dom"/>
</dbReference>
<evidence type="ECO:0000259" key="1">
    <source>
        <dbReference type="Pfam" id="PF00501"/>
    </source>
</evidence>
<dbReference type="InterPro" id="IPR045851">
    <property type="entry name" value="AMP-bd_C_sf"/>
</dbReference>
<evidence type="ECO:0000313" key="4">
    <source>
        <dbReference type="Proteomes" id="UP000636264"/>
    </source>
</evidence>
<dbReference type="GO" id="GO:0016874">
    <property type="term" value="F:ligase activity"/>
    <property type="evidence" value="ECO:0007669"/>
    <property type="project" value="UniProtKB-KW"/>
</dbReference>
<keyword evidence="4" id="KW-1185">Reference proteome</keyword>
<proteinExistence type="predicted"/>
<name>A0A916RX41_9HYPH</name>
<dbReference type="PANTHER" id="PTHR43845:SF1">
    <property type="entry name" value="BLR5969 PROTEIN"/>
    <property type="match status" value="1"/>
</dbReference>
<dbReference type="Gene3D" id="3.30.300.30">
    <property type="match status" value="1"/>
</dbReference>
<dbReference type="Proteomes" id="UP000636264">
    <property type="component" value="Unassembled WGS sequence"/>
</dbReference>
<keyword evidence="3" id="KW-0436">Ligase</keyword>